<dbReference type="InterPro" id="IPR003777">
    <property type="entry name" value="XdhC_CoxI"/>
</dbReference>
<accession>A0A4V1A3K4</accession>
<dbReference type="GeneID" id="90766005"/>
<proteinExistence type="predicted"/>
<evidence type="ECO:0000259" key="1">
    <source>
        <dbReference type="Pfam" id="PF02625"/>
    </source>
</evidence>
<sequence length="317" mass="33158">MLTRTDTLPVLDFGPIRAPLAALAETDAPAVLAFITGTEGPSYRPVGAAMAFLADGRRVGSLSSGCIEADLALHAEAALADGRPMAVRYGRGSPYIDIELPCGGGLDILLVPEPDRATLGELVATLDARRPARLEIDRQSGALGLARKTSDARGDWFAVEFLPELRFHIFGKGPEASTFAGLAAAAGYPNLLLSPDRETLAAAGASGCHTRHLVSRAMPADLAPDAWTAVVLFFHDHDWEPPILKAALASEAFYIGAQGSRRARDARLAELEAMGVGAGDLERLRGPIGLVPSSRDARTLAVSVLAEILAVAKAGAP</sequence>
<dbReference type="Pfam" id="PF13478">
    <property type="entry name" value="XdhC_C"/>
    <property type="match status" value="1"/>
</dbReference>
<dbReference type="EMBL" id="CP036532">
    <property type="protein sequence ID" value="QBK29428.1"/>
    <property type="molecule type" value="Genomic_DNA"/>
</dbReference>
<dbReference type="KEGG" id="rpod:E0E05_01745"/>
<evidence type="ECO:0000313" key="4">
    <source>
        <dbReference type="Proteomes" id="UP000293719"/>
    </source>
</evidence>
<reference evidence="3 4" key="1">
    <citation type="journal article" date="2017" name="Int. J. Syst. Evol. Microbiol.">
        <title>Roseitalea porphyridii gen. nov., sp. nov., isolated from a red alga, and reclassification of Hoeflea suaedae Chung et al. 2013 as Pseudohoeflea suaedae gen. nov., comb. nov.</title>
        <authorList>
            <person name="Hyeon J.W."/>
            <person name="Jeong S.E."/>
            <person name="Baek K."/>
            <person name="Jeon C.O."/>
        </authorList>
    </citation>
    <scope>NUCLEOTIDE SEQUENCE [LARGE SCALE GENOMIC DNA]</scope>
    <source>
        <strain evidence="3 4">MA7-20</strain>
    </source>
</reference>
<dbReference type="Pfam" id="PF02625">
    <property type="entry name" value="XdhC_CoxI"/>
    <property type="match status" value="1"/>
</dbReference>
<feature type="domain" description="XdhC Rossmann" evidence="2">
    <location>
        <begin position="168"/>
        <end position="308"/>
    </location>
</feature>
<dbReference type="PANTHER" id="PTHR30388">
    <property type="entry name" value="ALDEHYDE OXIDOREDUCTASE MOLYBDENUM COFACTOR ASSEMBLY PROTEIN"/>
    <property type="match status" value="1"/>
</dbReference>
<protein>
    <submittedName>
        <fullName evidence="3">XdhC family protein</fullName>
    </submittedName>
</protein>
<keyword evidence="4" id="KW-1185">Reference proteome</keyword>
<feature type="domain" description="XdhC- CoxI" evidence="1">
    <location>
        <begin position="25"/>
        <end position="90"/>
    </location>
</feature>
<dbReference type="Proteomes" id="UP000293719">
    <property type="component" value="Chromosome"/>
</dbReference>
<dbReference type="AlphaFoldDB" id="A0A4V1A3K4"/>
<organism evidence="3 4">
    <name type="scientific">Roseitalea porphyridii</name>
    <dbReference type="NCBI Taxonomy" id="1852022"/>
    <lineage>
        <taxon>Bacteria</taxon>
        <taxon>Pseudomonadati</taxon>
        <taxon>Pseudomonadota</taxon>
        <taxon>Alphaproteobacteria</taxon>
        <taxon>Hyphomicrobiales</taxon>
        <taxon>Ahrensiaceae</taxon>
        <taxon>Roseitalea</taxon>
    </lineage>
</organism>
<dbReference type="OrthoDB" id="9815497at2"/>
<dbReference type="PANTHER" id="PTHR30388:SF4">
    <property type="entry name" value="MOLYBDENUM COFACTOR INSERTION CHAPERONE PAOD"/>
    <property type="match status" value="1"/>
</dbReference>
<evidence type="ECO:0000259" key="2">
    <source>
        <dbReference type="Pfam" id="PF13478"/>
    </source>
</evidence>
<dbReference type="RefSeq" id="WP_131615130.1">
    <property type="nucleotide sequence ID" value="NZ_CP036532.1"/>
</dbReference>
<dbReference type="Gene3D" id="3.40.50.720">
    <property type="entry name" value="NAD(P)-binding Rossmann-like Domain"/>
    <property type="match status" value="1"/>
</dbReference>
<dbReference type="InterPro" id="IPR027051">
    <property type="entry name" value="XdhC_Rossmann_dom"/>
</dbReference>
<name>A0A4V1A3K4_9HYPH</name>
<dbReference type="InterPro" id="IPR052698">
    <property type="entry name" value="MoCofactor_Util/Proc"/>
</dbReference>
<gene>
    <name evidence="3" type="ORF">E0E05_01745</name>
</gene>
<evidence type="ECO:0000313" key="3">
    <source>
        <dbReference type="EMBL" id="QBK29428.1"/>
    </source>
</evidence>